<name>A0A4P9UQ68_METBY</name>
<reference evidence="12" key="1">
    <citation type="journal article" date="2019" name="J. Bacteriol.">
        <title>A Mutagenic Screen Identifies a TonB-Dependent Receptor Required for the Lanthanide Metal Switch in the Type I Methanotroph 'Methylotuvimicrobium buryatense' 5GB1C.</title>
        <authorList>
            <person name="Groom J.D."/>
            <person name="Ford S.M."/>
            <person name="Pesesky M.W."/>
            <person name="Lidstrom M.E."/>
        </authorList>
    </citation>
    <scope>NUCLEOTIDE SEQUENCE [LARGE SCALE GENOMIC DNA]</scope>
    <source>
        <strain evidence="12">5GB1C</strain>
    </source>
</reference>
<proteinExistence type="inferred from homology"/>
<sequence>MAEKNQKAEGEKKSSKKLIIIILSVVLILAGAAGAYFFLVDDDAGDVSEVEEAESEPAVSTEVFYYDFSKPLIVNFPAGSRMRLMQVSISLLVDNQEAIEDLKKHDPMIRNNILMLISAQSSDELNSREGKETLRQAVRAEVSAVLEKMTGKHPVKEVFFTSFVMQ</sequence>
<evidence type="ECO:0000256" key="2">
    <source>
        <dbReference type="ARBA" id="ARBA00004162"/>
    </source>
</evidence>
<dbReference type="GO" id="GO:0009425">
    <property type="term" value="C:bacterial-type flagellum basal body"/>
    <property type="evidence" value="ECO:0007669"/>
    <property type="project" value="InterPro"/>
</dbReference>
<accession>A0A4P9UQ68</accession>
<evidence type="ECO:0000313" key="11">
    <source>
        <dbReference type="EMBL" id="QCW83569.1"/>
    </source>
</evidence>
<dbReference type="GO" id="GO:0006935">
    <property type="term" value="P:chemotaxis"/>
    <property type="evidence" value="ECO:0007669"/>
    <property type="project" value="UniProtKB-KW"/>
</dbReference>
<keyword evidence="9 10" id="KW-0472">Membrane</keyword>
<keyword evidence="11" id="KW-0969">Cilium</keyword>
<dbReference type="RefSeq" id="WP_017842628.1">
    <property type="nucleotide sequence ID" value="NZ_CP035467.1"/>
</dbReference>
<evidence type="ECO:0000256" key="4">
    <source>
        <dbReference type="ARBA" id="ARBA00022475"/>
    </source>
</evidence>
<dbReference type="GO" id="GO:0071978">
    <property type="term" value="P:bacterial-type flagellum-dependent swarming motility"/>
    <property type="evidence" value="ECO:0007669"/>
    <property type="project" value="TreeGrafter"/>
</dbReference>
<evidence type="ECO:0000256" key="7">
    <source>
        <dbReference type="ARBA" id="ARBA00022779"/>
    </source>
</evidence>
<dbReference type="STRING" id="675511.GCA_000341735_04259"/>
<keyword evidence="11" id="KW-0966">Cell projection</keyword>
<evidence type="ECO:0000256" key="5">
    <source>
        <dbReference type="ARBA" id="ARBA00022500"/>
    </source>
</evidence>
<keyword evidence="8 10" id="KW-1133">Transmembrane helix</keyword>
<dbReference type="Proteomes" id="UP000305881">
    <property type="component" value="Chromosome"/>
</dbReference>
<dbReference type="OrthoDB" id="5616092at2"/>
<organism evidence="11 12">
    <name type="scientific">Methylotuvimicrobium buryatense</name>
    <name type="common">Methylomicrobium buryatense</name>
    <dbReference type="NCBI Taxonomy" id="95641"/>
    <lineage>
        <taxon>Bacteria</taxon>
        <taxon>Pseudomonadati</taxon>
        <taxon>Pseudomonadota</taxon>
        <taxon>Gammaproteobacteria</taxon>
        <taxon>Methylococcales</taxon>
        <taxon>Methylococcaceae</taxon>
        <taxon>Methylotuvimicrobium</taxon>
    </lineage>
</organism>
<keyword evidence="12" id="KW-1185">Reference proteome</keyword>
<dbReference type="GO" id="GO:0005886">
    <property type="term" value="C:plasma membrane"/>
    <property type="evidence" value="ECO:0007669"/>
    <property type="project" value="UniProtKB-SubCell"/>
</dbReference>
<dbReference type="PANTHER" id="PTHR35091">
    <property type="entry name" value="FLAGELLAR PROTEIN FLIL"/>
    <property type="match status" value="1"/>
</dbReference>
<evidence type="ECO:0000256" key="8">
    <source>
        <dbReference type="ARBA" id="ARBA00022989"/>
    </source>
</evidence>
<evidence type="ECO:0000256" key="1">
    <source>
        <dbReference type="ARBA" id="ARBA00002254"/>
    </source>
</evidence>
<keyword evidence="11" id="KW-0282">Flagellum</keyword>
<comment type="similarity">
    <text evidence="3 10">Belongs to the FliL family.</text>
</comment>
<dbReference type="Pfam" id="PF03748">
    <property type="entry name" value="FliL"/>
    <property type="match status" value="1"/>
</dbReference>
<protein>
    <recommendedName>
        <fullName evidence="10">Flagellar protein FliL</fullName>
    </recommendedName>
</protein>
<dbReference type="AlphaFoldDB" id="A0A4P9UQ68"/>
<evidence type="ECO:0000256" key="6">
    <source>
        <dbReference type="ARBA" id="ARBA00022692"/>
    </source>
</evidence>
<keyword evidence="7 10" id="KW-0283">Flagellar rotation</keyword>
<evidence type="ECO:0000256" key="9">
    <source>
        <dbReference type="ARBA" id="ARBA00023136"/>
    </source>
</evidence>
<dbReference type="EMBL" id="CP035467">
    <property type="protein sequence ID" value="QCW83569.1"/>
    <property type="molecule type" value="Genomic_DNA"/>
</dbReference>
<comment type="function">
    <text evidence="1 10">Controls the rotational direction of flagella during chemotaxis.</text>
</comment>
<evidence type="ECO:0000256" key="3">
    <source>
        <dbReference type="ARBA" id="ARBA00008281"/>
    </source>
</evidence>
<evidence type="ECO:0000313" key="12">
    <source>
        <dbReference type="Proteomes" id="UP000305881"/>
    </source>
</evidence>
<keyword evidence="10" id="KW-0997">Cell inner membrane</keyword>
<dbReference type="InterPro" id="IPR005503">
    <property type="entry name" value="FliL"/>
</dbReference>
<dbReference type="PANTHER" id="PTHR35091:SF2">
    <property type="entry name" value="FLAGELLAR PROTEIN FLIL"/>
    <property type="match status" value="1"/>
</dbReference>
<dbReference type="KEGG" id="mbur:EQU24_15970"/>
<feature type="transmembrane region" description="Helical" evidence="10">
    <location>
        <begin position="20"/>
        <end position="39"/>
    </location>
</feature>
<gene>
    <name evidence="11" type="ORF">EQU24_15970</name>
</gene>
<evidence type="ECO:0000256" key="10">
    <source>
        <dbReference type="RuleBase" id="RU364125"/>
    </source>
</evidence>
<keyword evidence="6 10" id="KW-0812">Transmembrane</keyword>
<keyword evidence="4" id="KW-1003">Cell membrane</keyword>
<keyword evidence="5 10" id="KW-0145">Chemotaxis</keyword>
<comment type="subcellular location">
    <subcellularLocation>
        <location evidence="10">Cell inner membrane</location>
    </subcellularLocation>
    <subcellularLocation>
        <location evidence="2">Cell membrane</location>
        <topology evidence="2">Single-pass membrane protein</topology>
    </subcellularLocation>
</comment>